<feature type="chain" id="PRO_5017229774" evidence="9">
    <location>
        <begin position="19"/>
        <end position="423"/>
    </location>
</feature>
<dbReference type="STRING" id="7994.ENSAMXP00000042305"/>
<dbReference type="PROSITE" id="PS50279">
    <property type="entry name" value="BPTI_KUNITZ_2"/>
    <property type="match status" value="3"/>
</dbReference>
<evidence type="ECO:0000256" key="7">
    <source>
        <dbReference type="ARBA" id="ARBA00023180"/>
    </source>
</evidence>
<feature type="domain" description="BPTI/Kunitz inhibitor" evidence="10">
    <location>
        <begin position="300"/>
        <end position="350"/>
    </location>
</feature>
<proteinExistence type="predicted"/>
<dbReference type="FunFam" id="4.10.410.10:FF:000006">
    <property type="entry name" value="Serine peptidase inhibitor, Kunitz type 1"/>
    <property type="match status" value="1"/>
</dbReference>
<protein>
    <submittedName>
        <fullName evidence="12">Serine peptidase inhibitor, Kunitz type, 2</fullName>
    </submittedName>
</protein>
<accession>A0A3B1JKC6</accession>
<dbReference type="InterPro" id="IPR020901">
    <property type="entry name" value="Prtase_inh_Kunz-CS"/>
</dbReference>
<comment type="subcellular location">
    <subcellularLocation>
        <location evidence="1">Membrane</location>
    </subcellularLocation>
</comment>
<evidence type="ECO:0000256" key="4">
    <source>
        <dbReference type="ARBA" id="ARBA00022900"/>
    </source>
</evidence>
<evidence type="ECO:0000256" key="1">
    <source>
        <dbReference type="ARBA" id="ARBA00004370"/>
    </source>
</evidence>
<evidence type="ECO:0000256" key="6">
    <source>
        <dbReference type="ARBA" id="ARBA00023157"/>
    </source>
</evidence>
<dbReference type="SUPFAM" id="SSF57362">
    <property type="entry name" value="BPTI-like"/>
    <property type="match status" value="3"/>
</dbReference>
<dbReference type="Bgee" id="ENSAMXG00000042875">
    <property type="expression patterns" value="Expressed in pharyngeal gill and 14 other cell types or tissues"/>
</dbReference>
<feature type="transmembrane region" description="Helical" evidence="8">
    <location>
        <begin position="369"/>
        <end position="390"/>
    </location>
</feature>
<evidence type="ECO:0000259" key="11">
    <source>
        <dbReference type="PROSITE" id="PS50986"/>
    </source>
</evidence>
<organism evidence="12 13">
    <name type="scientific">Astyanax mexicanus</name>
    <name type="common">Blind cave fish</name>
    <name type="synonym">Astyanax fasciatus mexicanus</name>
    <dbReference type="NCBI Taxonomy" id="7994"/>
    <lineage>
        <taxon>Eukaryota</taxon>
        <taxon>Metazoa</taxon>
        <taxon>Chordata</taxon>
        <taxon>Craniata</taxon>
        <taxon>Vertebrata</taxon>
        <taxon>Euteleostomi</taxon>
        <taxon>Actinopterygii</taxon>
        <taxon>Neopterygii</taxon>
        <taxon>Teleostei</taxon>
        <taxon>Ostariophysi</taxon>
        <taxon>Characiformes</taxon>
        <taxon>Characoidei</taxon>
        <taxon>Acestrorhamphidae</taxon>
        <taxon>Acestrorhamphinae</taxon>
        <taxon>Astyanax</taxon>
    </lineage>
</organism>
<dbReference type="Ensembl" id="ENSAMXT00000044820.1">
    <property type="protein sequence ID" value="ENSAMXP00000042305.1"/>
    <property type="gene ID" value="ENSAMXG00000042875.1"/>
</dbReference>
<dbReference type="InterPro" id="IPR002223">
    <property type="entry name" value="Kunitz_BPTI"/>
</dbReference>
<evidence type="ECO:0000256" key="8">
    <source>
        <dbReference type="SAM" id="Phobius"/>
    </source>
</evidence>
<keyword evidence="5 8" id="KW-0472">Membrane</keyword>
<dbReference type="InterPro" id="IPR036880">
    <property type="entry name" value="Kunitz_BPTI_sf"/>
</dbReference>
<feature type="signal peptide" evidence="9">
    <location>
        <begin position="1"/>
        <end position="18"/>
    </location>
</feature>
<dbReference type="Gene3D" id="4.10.410.10">
    <property type="entry name" value="Pancreatic trypsin inhibitor Kunitz domain"/>
    <property type="match status" value="3"/>
</dbReference>
<dbReference type="GeneTree" id="ENSGT00940000160348"/>
<sequence length="423" mass="46523">MALLITSIYLLCVAAALGQQDGCVWDSGAEVKQGLDPASREAGATTAAHLPEVREDERCQAECCGRDDCQLAVIGTPADGLPECFLVNCLKDGKDVCSLVPSTQFRSYRKISSEPETRSSNISSDDCRTQKVVGNCRASFPRFYYDVTNQTCKPFTYGGCGGNNNNFLTLQECETACTGVTGDLIVVPQTIQKRRMVESGTTEDTTPTAPLPTMTSKEFAEKCQAEKKVGPCRASMPRFFYNSGTCQRFTYGGCKGNNNNYLSEEECMKTCTVTVVDDVTDTTPTTPPPKKASDEYAEKCLAPAHTGMCRGSFTMLYFDASTQSCKFFTYGGCGGNRNRYTSEEECMSQCKDGEFDEHGHRRRDRWTPAFFLVATLAVISVILLVGLLLISSRRNKKLLTITLDDKQELLPEEYPPAVETPKK</sequence>
<feature type="domain" description="BPTI/Kunitz inhibitor" evidence="10">
    <location>
        <begin position="127"/>
        <end position="177"/>
    </location>
</feature>
<feature type="domain" description="BPTI/Kunitz inhibitor" evidence="10">
    <location>
        <begin position="223"/>
        <end position="271"/>
    </location>
</feature>
<keyword evidence="6" id="KW-1015">Disulfide bond</keyword>
<dbReference type="Pfam" id="PF07502">
    <property type="entry name" value="MANEC"/>
    <property type="match status" value="1"/>
</dbReference>
<reference evidence="12" key="4">
    <citation type="submission" date="2025-09" db="UniProtKB">
        <authorList>
            <consortium name="Ensembl"/>
        </authorList>
    </citation>
    <scope>IDENTIFICATION</scope>
</reference>
<name>A0A3B1JKC6_ASTMX</name>
<dbReference type="PANTHER" id="PTHR47247">
    <property type="entry name" value="KUNITZ-TYPE PROTEASE INHIBITOR 2"/>
    <property type="match status" value="1"/>
</dbReference>
<dbReference type="GO" id="GO:0004867">
    <property type="term" value="F:serine-type endopeptidase inhibitor activity"/>
    <property type="evidence" value="ECO:0007669"/>
    <property type="project" value="UniProtKB-KW"/>
</dbReference>
<dbReference type="InterPro" id="IPR011106">
    <property type="entry name" value="MANSC_N"/>
</dbReference>
<dbReference type="PANTHER" id="PTHR47247:SF1">
    <property type="entry name" value="KUNITZ-TYPE PROTEASE INHIBITOR 2"/>
    <property type="match status" value="1"/>
</dbReference>
<dbReference type="SMART" id="SM00765">
    <property type="entry name" value="MANEC"/>
    <property type="match status" value="1"/>
</dbReference>
<reference evidence="12" key="3">
    <citation type="submission" date="2025-08" db="UniProtKB">
        <authorList>
            <consortium name="Ensembl"/>
        </authorList>
    </citation>
    <scope>IDENTIFICATION</scope>
</reference>
<keyword evidence="7" id="KW-0325">Glycoprotein</keyword>
<evidence type="ECO:0000313" key="13">
    <source>
        <dbReference type="Proteomes" id="UP000018467"/>
    </source>
</evidence>
<evidence type="ECO:0000313" key="12">
    <source>
        <dbReference type="Ensembl" id="ENSAMXP00000042305.1"/>
    </source>
</evidence>
<evidence type="ECO:0000256" key="9">
    <source>
        <dbReference type="SAM" id="SignalP"/>
    </source>
</evidence>
<evidence type="ECO:0000256" key="5">
    <source>
        <dbReference type="ARBA" id="ARBA00023136"/>
    </source>
</evidence>
<dbReference type="InterPro" id="IPR013980">
    <property type="entry name" value="MANSC_dom"/>
</dbReference>
<keyword evidence="2" id="KW-0646">Protease inhibitor</keyword>
<dbReference type="Proteomes" id="UP000018467">
    <property type="component" value="Unassembled WGS sequence"/>
</dbReference>
<dbReference type="PROSITE" id="PS00280">
    <property type="entry name" value="BPTI_KUNITZ_1"/>
    <property type="match status" value="3"/>
</dbReference>
<dbReference type="SMART" id="SM00131">
    <property type="entry name" value="KU"/>
    <property type="match status" value="3"/>
</dbReference>
<dbReference type="PROSITE" id="PS50986">
    <property type="entry name" value="MANSC"/>
    <property type="match status" value="1"/>
</dbReference>
<dbReference type="InParanoid" id="A0A3B1JKC6"/>
<evidence type="ECO:0000256" key="2">
    <source>
        <dbReference type="ARBA" id="ARBA00022690"/>
    </source>
</evidence>
<evidence type="ECO:0000256" key="3">
    <source>
        <dbReference type="ARBA" id="ARBA00022729"/>
    </source>
</evidence>
<feature type="domain" description="MANSC" evidence="11">
    <location>
        <begin position="28"/>
        <end position="108"/>
    </location>
</feature>
<keyword evidence="4" id="KW-0722">Serine protease inhibitor</keyword>
<keyword evidence="13" id="KW-1185">Reference proteome</keyword>
<reference evidence="13" key="2">
    <citation type="journal article" date="2014" name="Nat. Commun.">
        <title>The cavefish genome reveals candidate genes for eye loss.</title>
        <authorList>
            <person name="McGaugh S.E."/>
            <person name="Gross J.B."/>
            <person name="Aken B."/>
            <person name="Blin M."/>
            <person name="Borowsky R."/>
            <person name="Chalopin D."/>
            <person name="Hinaux H."/>
            <person name="Jeffery W.R."/>
            <person name="Keene A."/>
            <person name="Ma L."/>
            <person name="Minx P."/>
            <person name="Murphy D."/>
            <person name="O'Quin K.E."/>
            <person name="Retaux S."/>
            <person name="Rohner N."/>
            <person name="Searle S.M."/>
            <person name="Stahl B.A."/>
            <person name="Tabin C."/>
            <person name="Volff J.N."/>
            <person name="Yoshizawa M."/>
            <person name="Warren W.C."/>
        </authorList>
    </citation>
    <scope>NUCLEOTIDE SEQUENCE [LARGE SCALE GENOMIC DNA]</scope>
    <source>
        <strain evidence="13">female</strain>
    </source>
</reference>
<dbReference type="PRINTS" id="PR00759">
    <property type="entry name" value="BASICPTASE"/>
</dbReference>
<keyword evidence="3 9" id="KW-0732">Signal</keyword>
<dbReference type="GO" id="GO:0016020">
    <property type="term" value="C:membrane"/>
    <property type="evidence" value="ECO:0007669"/>
    <property type="project" value="UniProtKB-SubCell"/>
</dbReference>
<dbReference type="AlphaFoldDB" id="A0A3B1JKC6"/>
<reference evidence="13" key="1">
    <citation type="submission" date="2013-03" db="EMBL/GenBank/DDBJ databases">
        <authorList>
            <person name="Jeffery W."/>
            <person name="Warren W."/>
            <person name="Wilson R.K."/>
        </authorList>
    </citation>
    <scope>NUCLEOTIDE SEQUENCE</scope>
    <source>
        <strain evidence="13">female</strain>
    </source>
</reference>
<keyword evidence="8" id="KW-1133">Transmembrane helix</keyword>
<dbReference type="Pfam" id="PF00014">
    <property type="entry name" value="Kunitz_BPTI"/>
    <property type="match status" value="3"/>
</dbReference>
<keyword evidence="8" id="KW-0812">Transmembrane</keyword>
<evidence type="ECO:0000259" key="10">
    <source>
        <dbReference type="PROSITE" id="PS50279"/>
    </source>
</evidence>